<proteinExistence type="predicted"/>
<protein>
    <recommendedName>
        <fullName evidence="3">Solute-binding protein family 3/N-terminal domain-containing protein</fullName>
    </recommendedName>
</protein>
<feature type="chain" id="PRO_5038419286" description="Solute-binding protein family 3/N-terminal domain-containing protein" evidence="2">
    <location>
        <begin position="22"/>
        <end position="247"/>
    </location>
</feature>
<evidence type="ECO:0000256" key="2">
    <source>
        <dbReference type="SAM" id="SignalP"/>
    </source>
</evidence>
<dbReference type="Gene3D" id="3.40.190.10">
    <property type="entry name" value="Periplasmic binding protein-like II"/>
    <property type="match status" value="2"/>
</dbReference>
<dbReference type="SMART" id="SM00062">
    <property type="entry name" value="PBPb"/>
    <property type="match status" value="1"/>
</dbReference>
<feature type="signal peptide" evidence="2">
    <location>
        <begin position="1"/>
        <end position="21"/>
    </location>
</feature>
<evidence type="ECO:0000313" key="4">
    <source>
        <dbReference type="EMBL" id="KMW09491.1"/>
    </source>
</evidence>
<gene>
    <name evidence="4" type="ORF">HMPREF9470_05639</name>
</gene>
<organism evidence="4 5">
    <name type="scientific">[Clostridium] citroniae WAL-19142</name>
    <dbReference type="NCBI Taxonomy" id="742734"/>
    <lineage>
        <taxon>Bacteria</taxon>
        <taxon>Bacillati</taxon>
        <taxon>Bacillota</taxon>
        <taxon>Clostridia</taxon>
        <taxon>Lachnospirales</taxon>
        <taxon>Lachnospiraceae</taxon>
        <taxon>Enterocloster</taxon>
    </lineage>
</organism>
<dbReference type="Pfam" id="PF00497">
    <property type="entry name" value="SBP_bac_3"/>
    <property type="match status" value="1"/>
</dbReference>
<dbReference type="SUPFAM" id="SSF53850">
    <property type="entry name" value="Periplasmic binding protein-like II"/>
    <property type="match status" value="1"/>
</dbReference>
<dbReference type="PATRIC" id="fig|742734.4.peg.6045"/>
<reference evidence="4 5" key="1">
    <citation type="submission" date="2011-04" db="EMBL/GenBank/DDBJ databases">
        <title>The Genome Sequence of Clostridium citroniae WAL-19142.</title>
        <authorList>
            <consortium name="The Broad Institute Genome Sequencing Platform"/>
            <person name="Earl A."/>
            <person name="Ward D."/>
            <person name="Feldgarden M."/>
            <person name="Gevers D."/>
            <person name="Warren Y.A."/>
            <person name="Tyrrell K.L."/>
            <person name="Citron D.M."/>
            <person name="Goldstein E.J."/>
            <person name="Daigneault M."/>
            <person name="Allen-Vercoe E."/>
            <person name="Young S.K."/>
            <person name="Zeng Q."/>
            <person name="Gargeya S."/>
            <person name="Fitzgerald M."/>
            <person name="Haas B."/>
            <person name="Abouelleil A."/>
            <person name="Alvarado L."/>
            <person name="Arachchi H.M."/>
            <person name="Berlin A."/>
            <person name="Brown A."/>
            <person name="Chapman S.B."/>
            <person name="Chen Z."/>
            <person name="Dunbar C."/>
            <person name="Freedman E."/>
            <person name="Gearin G."/>
            <person name="Gellesch M."/>
            <person name="Goldberg J."/>
            <person name="Griggs A."/>
            <person name="Gujja S."/>
            <person name="Heilman E.R."/>
            <person name="Heiman D."/>
            <person name="Howarth C."/>
            <person name="Larson L."/>
            <person name="Lui A."/>
            <person name="MacDonald P.J."/>
            <person name="Mehta T."/>
            <person name="Montmayeur A."/>
            <person name="Murphy C."/>
            <person name="Neiman D."/>
            <person name="Pearson M."/>
            <person name="Priest M."/>
            <person name="Roberts A."/>
            <person name="Saif S."/>
            <person name="Shea T."/>
            <person name="Shenoy N."/>
            <person name="Sisk P."/>
            <person name="Stolte C."/>
            <person name="Sykes S."/>
            <person name="White J."/>
            <person name="Yandava C."/>
            <person name="Wortman J."/>
            <person name="Nusbaum C."/>
            <person name="Birren B."/>
        </authorList>
    </citation>
    <scope>NUCLEOTIDE SEQUENCE [LARGE SCALE GENOMIC DNA]</scope>
    <source>
        <strain evidence="4 5">WAL-19142</strain>
    </source>
</reference>
<dbReference type="GeneID" id="93166625"/>
<dbReference type="PANTHER" id="PTHR35936">
    <property type="entry name" value="MEMBRANE-BOUND LYTIC MUREIN TRANSGLYCOSYLASE F"/>
    <property type="match status" value="1"/>
</dbReference>
<accession>A0A0J9BB62</accession>
<evidence type="ECO:0000259" key="3">
    <source>
        <dbReference type="SMART" id="SM00062"/>
    </source>
</evidence>
<name>A0A0J9BB62_9FIRM</name>
<dbReference type="Proteomes" id="UP000037392">
    <property type="component" value="Unassembled WGS sequence"/>
</dbReference>
<dbReference type="OrthoDB" id="9774451at2"/>
<evidence type="ECO:0000313" key="5">
    <source>
        <dbReference type="Proteomes" id="UP000037392"/>
    </source>
</evidence>
<keyword evidence="1 2" id="KW-0732">Signal</keyword>
<comment type="caution">
    <text evidence="4">The sequence shown here is derived from an EMBL/GenBank/DDBJ whole genome shotgun (WGS) entry which is preliminary data.</text>
</comment>
<dbReference type="EMBL" id="ADLK01000064">
    <property type="protein sequence ID" value="KMW09491.1"/>
    <property type="molecule type" value="Genomic_DNA"/>
</dbReference>
<sequence>MKKNHRWRFLAALLAAGMVLTIGGCSGKKNDRVSQIRESGAFRVAIVNTDSRYTGFRGETPVGIEPELCDMIAQALGVTTEYQVMSRSQALQAVNEGQADIAVGCINATGRLDDEYQISTPYGKGFFYAVTKAGDYAMTVGALEDSLVGVDSGMDEETRAQLYQAKGISVQDYENLQDAAADIKDGTIRAYICYEAQAKELALDSELQVQNLMNLDAEEFVIVAGKESQTLISGIDIIVRQFLEKEN</sequence>
<feature type="domain" description="Solute-binding protein family 3/N-terminal" evidence="3">
    <location>
        <begin position="41"/>
        <end position="247"/>
    </location>
</feature>
<evidence type="ECO:0000256" key="1">
    <source>
        <dbReference type="ARBA" id="ARBA00022729"/>
    </source>
</evidence>
<dbReference type="InterPro" id="IPR001638">
    <property type="entry name" value="Solute-binding_3/MltF_N"/>
</dbReference>
<dbReference type="AlphaFoldDB" id="A0A0J9BB62"/>
<dbReference type="RefSeq" id="WP_048931361.1">
    <property type="nucleotide sequence ID" value="NZ_KQ235889.1"/>
</dbReference>
<dbReference type="PROSITE" id="PS51257">
    <property type="entry name" value="PROKAR_LIPOPROTEIN"/>
    <property type="match status" value="1"/>
</dbReference>